<feature type="compositionally biased region" description="Basic and acidic residues" evidence="2">
    <location>
        <begin position="104"/>
        <end position="115"/>
    </location>
</feature>
<proteinExistence type="predicted"/>
<evidence type="ECO:0000256" key="1">
    <source>
        <dbReference type="SAM" id="Coils"/>
    </source>
</evidence>
<gene>
    <name evidence="3" type="ORF">SAMN05428964_10945</name>
</gene>
<dbReference type="EMBL" id="OBMM01000009">
    <property type="protein sequence ID" value="SOC30443.1"/>
    <property type="molecule type" value="Genomic_DNA"/>
</dbReference>
<feature type="compositionally biased region" description="Polar residues" evidence="2">
    <location>
        <begin position="37"/>
        <end position="49"/>
    </location>
</feature>
<name>A0A285TXN7_9PROT</name>
<keyword evidence="1" id="KW-0175">Coiled coil</keyword>
<feature type="coiled-coil region" evidence="1">
    <location>
        <begin position="311"/>
        <end position="338"/>
    </location>
</feature>
<dbReference type="Proteomes" id="UP000219068">
    <property type="component" value="Unassembled WGS sequence"/>
</dbReference>
<feature type="region of interest" description="Disordered" evidence="2">
    <location>
        <begin position="1"/>
        <end position="117"/>
    </location>
</feature>
<evidence type="ECO:0000313" key="4">
    <source>
        <dbReference type="Proteomes" id="UP000219068"/>
    </source>
</evidence>
<protein>
    <submittedName>
        <fullName evidence="3">Uncharacterized protein</fullName>
    </submittedName>
</protein>
<reference evidence="3 4" key="1">
    <citation type="submission" date="2017-08" db="EMBL/GenBank/DDBJ databases">
        <authorList>
            <person name="de Groot N.N."/>
        </authorList>
    </citation>
    <scope>NUCLEOTIDE SEQUENCE [LARGE SCALE GENOMIC DNA]</scope>
    <source>
        <strain evidence="3 4">USBA 78</strain>
    </source>
</reference>
<sequence length="582" mass="62979">MSDQNEDAAAKAEEVSQNDTDAVLASAQDEGSPSEDPVSSETVADTQATEAPAVRPGLFAGATSTNMLEMSSDAPQVDPVEPDAAVEEPSAVRTGLFGAAKSKSMIDQERDKPVDDPAFQTVEGSQAILSGEEENEQHMEAARETAQKALSGGLFANVKQASIVDLEAKHSREHADIIEQDKKALEEAAIHEQTMALLSDDPGFTTVDVKNAKIDPNLISKTPWMENGKIVTDSLKARDAREAAAALAEAAQGLTGAGEAAQSGAEHLNAGATTEAHQEAALSDDFPTYEAVDGLHADMMSSLLAARQSTLGENRAKVKMTEEQRKALEEQINADAAMRQQDAHRQGPPSVLGSLAGLFQSDPSGKLRKEHAKITADSIRGSAFGERVVNQQFRQMTNAADSMYRSFADLDSKVKDFNQKFATSADGRKFLDALDYVADRRKISVSTLREHLNDLGNHDPKDTVLMKLRHRQDKLCKSPEFQKDLQEINMISDKMRRNGKRFAADLQMLKRNGVDFAGIEDLGTKLAEGMKIDDPLLSKPGEAGKLSKAQDDLKKMVDHLRKVIEGFFKTLTSLFSRGSSAA</sequence>
<evidence type="ECO:0000256" key="2">
    <source>
        <dbReference type="SAM" id="MobiDB-lite"/>
    </source>
</evidence>
<dbReference type="RefSeq" id="WP_097053604.1">
    <property type="nucleotide sequence ID" value="NZ_OBMM01000009.1"/>
</dbReference>
<organism evidence="3 4">
    <name type="scientific">Thalassospira xiamenensis</name>
    <dbReference type="NCBI Taxonomy" id="220697"/>
    <lineage>
        <taxon>Bacteria</taxon>
        <taxon>Pseudomonadati</taxon>
        <taxon>Pseudomonadota</taxon>
        <taxon>Alphaproteobacteria</taxon>
        <taxon>Rhodospirillales</taxon>
        <taxon>Thalassospiraceae</taxon>
        <taxon>Thalassospira</taxon>
    </lineage>
</organism>
<feature type="region of interest" description="Disordered" evidence="2">
    <location>
        <begin position="258"/>
        <end position="278"/>
    </location>
</feature>
<dbReference type="AlphaFoldDB" id="A0A285TXN7"/>
<accession>A0A285TXN7</accession>
<evidence type="ECO:0000313" key="3">
    <source>
        <dbReference type="EMBL" id="SOC30443.1"/>
    </source>
</evidence>